<comment type="caution">
    <text evidence="1">The sequence shown here is derived from an EMBL/GenBank/DDBJ whole genome shotgun (WGS) entry which is preliminary data.</text>
</comment>
<gene>
    <name evidence="1" type="ORF">H0E87_020819</name>
</gene>
<evidence type="ECO:0000313" key="2">
    <source>
        <dbReference type="Proteomes" id="UP000807159"/>
    </source>
</evidence>
<dbReference type="Proteomes" id="UP000807159">
    <property type="component" value="Chromosome 11"/>
</dbReference>
<sequence>MAAEAQVEETGETGWLRRDGAVLLCGLVRPALMERPVEDAGEGKMREGTGSQPRKRERAWFSSVWQRAAACWLRMEG</sequence>
<organism evidence="1 2">
    <name type="scientific">Populus deltoides</name>
    <name type="common">Eastern poplar</name>
    <name type="synonym">Eastern cottonwood</name>
    <dbReference type="NCBI Taxonomy" id="3696"/>
    <lineage>
        <taxon>Eukaryota</taxon>
        <taxon>Viridiplantae</taxon>
        <taxon>Streptophyta</taxon>
        <taxon>Embryophyta</taxon>
        <taxon>Tracheophyta</taxon>
        <taxon>Spermatophyta</taxon>
        <taxon>Magnoliopsida</taxon>
        <taxon>eudicotyledons</taxon>
        <taxon>Gunneridae</taxon>
        <taxon>Pentapetalae</taxon>
        <taxon>rosids</taxon>
        <taxon>fabids</taxon>
        <taxon>Malpighiales</taxon>
        <taxon>Salicaceae</taxon>
        <taxon>Saliceae</taxon>
        <taxon>Populus</taxon>
    </lineage>
</organism>
<dbReference type="AlphaFoldDB" id="A0A8T2XP45"/>
<reference evidence="1" key="1">
    <citation type="journal article" date="2021" name="J. Hered.">
        <title>Genome Assembly of Salicaceae Populus deltoides (Eastern Cottonwood) I-69 Based on Nanopore Sequencing and Hi-C Technologies.</title>
        <authorList>
            <person name="Bai S."/>
            <person name="Wu H."/>
            <person name="Zhang J."/>
            <person name="Pan Z."/>
            <person name="Zhao W."/>
            <person name="Li Z."/>
            <person name="Tong C."/>
        </authorList>
    </citation>
    <scope>NUCLEOTIDE SEQUENCE</scope>
    <source>
        <tissue evidence="1">Leaf</tissue>
    </source>
</reference>
<proteinExistence type="predicted"/>
<dbReference type="EMBL" id="JACEGQ020000011">
    <property type="protein sequence ID" value="KAH8494193.1"/>
    <property type="molecule type" value="Genomic_DNA"/>
</dbReference>
<evidence type="ECO:0000313" key="1">
    <source>
        <dbReference type="EMBL" id="KAH8494193.1"/>
    </source>
</evidence>
<keyword evidence="2" id="KW-1185">Reference proteome</keyword>
<name>A0A8T2XP45_POPDE</name>
<protein>
    <submittedName>
        <fullName evidence="1">Uncharacterized protein</fullName>
    </submittedName>
</protein>
<accession>A0A8T2XP45</accession>